<protein>
    <submittedName>
        <fullName evidence="1">Unannotated protein</fullName>
    </submittedName>
</protein>
<dbReference type="EMBL" id="CAFAAP010000049">
    <property type="protein sequence ID" value="CAB4799176.1"/>
    <property type="molecule type" value="Genomic_DNA"/>
</dbReference>
<proteinExistence type="predicted"/>
<evidence type="ECO:0000313" key="4">
    <source>
        <dbReference type="EMBL" id="CAB4998895.1"/>
    </source>
</evidence>
<organism evidence="1">
    <name type="scientific">freshwater metagenome</name>
    <dbReference type="NCBI Taxonomy" id="449393"/>
    <lineage>
        <taxon>unclassified sequences</taxon>
        <taxon>metagenomes</taxon>
        <taxon>ecological metagenomes</taxon>
    </lineage>
</organism>
<dbReference type="EMBL" id="CAFBOV010000120">
    <property type="protein sequence ID" value="CAB4998895.1"/>
    <property type="molecule type" value="Genomic_DNA"/>
</dbReference>
<evidence type="ECO:0000313" key="3">
    <source>
        <dbReference type="EMBL" id="CAB4799176.1"/>
    </source>
</evidence>
<name>A0A6J6HHR6_9ZZZZ</name>
<evidence type="ECO:0000313" key="2">
    <source>
        <dbReference type="EMBL" id="CAB4657635.1"/>
    </source>
</evidence>
<dbReference type="AlphaFoldDB" id="A0A6J6HHR6"/>
<evidence type="ECO:0000313" key="1">
    <source>
        <dbReference type="EMBL" id="CAB4608178.1"/>
    </source>
</evidence>
<dbReference type="EMBL" id="CAEZWU010000004">
    <property type="protein sequence ID" value="CAB4657635.1"/>
    <property type="molecule type" value="Genomic_DNA"/>
</dbReference>
<reference evidence="1" key="1">
    <citation type="submission" date="2020-05" db="EMBL/GenBank/DDBJ databases">
        <authorList>
            <person name="Chiriac C."/>
            <person name="Salcher M."/>
            <person name="Ghai R."/>
            <person name="Kavagutti S V."/>
        </authorList>
    </citation>
    <scope>NUCLEOTIDE SEQUENCE</scope>
</reference>
<sequence length="60" mass="6495">MDFGPAEPPTESIICVDCGGNAHLLSHPPEDGLWQVGEVVAYRCSDCLDRWDLVLAPLGE</sequence>
<gene>
    <name evidence="1" type="ORF">UFOPK1826_01101</name>
    <name evidence="2" type="ORF">UFOPK2292_00057</name>
    <name evidence="3" type="ORF">UFOPK3026_00455</name>
    <name evidence="4" type="ORF">UFOPK4020_00699</name>
</gene>
<accession>A0A6J6HHR6</accession>
<dbReference type="EMBL" id="CAEZUN010000145">
    <property type="protein sequence ID" value="CAB4608178.1"/>
    <property type="molecule type" value="Genomic_DNA"/>
</dbReference>